<evidence type="ECO:0000256" key="1">
    <source>
        <dbReference type="ARBA" id="ARBA00022737"/>
    </source>
</evidence>
<dbReference type="EMBL" id="LPWG01000011">
    <property type="protein sequence ID" value="ODR99403.1"/>
    <property type="molecule type" value="Genomic_DNA"/>
</dbReference>
<name>A0A1E3W0X3_9HYPH</name>
<dbReference type="Pfam" id="PF01436">
    <property type="entry name" value="NHL"/>
    <property type="match status" value="1"/>
</dbReference>
<reference evidence="2 3" key="1">
    <citation type="journal article" date="2016" name="Environ. Microbiol.">
        <title>New Methyloceanibacter diversity from North Sea sediments includes methanotroph containing solely the soluble methane monooxygenase.</title>
        <authorList>
            <person name="Vekeman B."/>
            <person name="Kerckhof F.M."/>
            <person name="Cremers G."/>
            <person name="de Vos P."/>
            <person name="Vandamme P."/>
            <person name="Boon N."/>
            <person name="Op den Camp H.J."/>
            <person name="Heylen K."/>
        </authorList>
    </citation>
    <scope>NUCLEOTIDE SEQUENCE [LARGE SCALE GENOMIC DNA]</scope>
    <source>
        <strain evidence="2 3">R-67174</strain>
    </source>
</reference>
<protein>
    <recommendedName>
        <fullName evidence="4">NHL repeat containing protein</fullName>
    </recommendedName>
</protein>
<dbReference type="SUPFAM" id="SSF101898">
    <property type="entry name" value="NHL repeat"/>
    <property type="match status" value="1"/>
</dbReference>
<dbReference type="Proteomes" id="UP000094501">
    <property type="component" value="Unassembled WGS sequence"/>
</dbReference>
<dbReference type="RefSeq" id="WP_069437344.1">
    <property type="nucleotide sequence ID" value="NZ_LPWG01000011.1"/>
</dbReference>
<dbReference type="GO" id="GO:0008270">
    <property type="term" value="F:zinc ion binding"/>
    <property type="evidence" value="ECO:0007669"/>
    <property type="project" value="UniProtKB-KW"/>
</dbReference>
<dbReference type="InterPro" id="IPR050952">
    <property type="entry name" value="TRIM-NHL_E3_ligases"/>
</dbReference>
<dbReference type="GO" id="GO:0000209">
    <property type="term" value="P:protein polyubiquitination"/>
    <property type="evidence" value="ECO:0007669"/>
    <property type="project" value="TreeGrafter"/>
</dbReference>
<dbReference type="GO" id="GO:0043161">
    <property type="term" value="P:proteasome-mediated ubiquitin-dependent protein catabolic process"/>
    <property type="evidence" value="ECO:0007669"/>
    <property type="project" value="TreeGrafter"/>
</dbReference>
<dbReference type="AlphaFoldDB" id="A0A1E3W0X3"/>
<dbReference type="InterPro" id="IPR011042">
    <property type="entry name" value="6-blade_b-propeller_TolB-like"/>
</dbReference>
<comment type="caution">
    <text evidence="2">The sequence shown here is derived from an EMBL/GenBank/DDBJ whole genome shotgun (WGS) entry which is preliminary data.</text>
</comment>
<dbReference type="STRING" id="1774968.AUC68_05385"/>
<dbReference type="GO" id="GO:0061630">
    <property type="term" value="F:ubiquitin protein ligase activity"/>
    <property type="evidence" value="ECO:0007669"/>
    <property type="project" value="TreeGrafter"/>
</dbReference>
<dbReference type="InterPro" id="IPR001258">
    <property type="entry name" value="NHL_repeat"/>
</dbReference>
<dbReference type="PANTHER" id="PTHR24104:SF25">
    <property type="entry name" value="PROTEIN LIN-41"/>
    <property type="match status" value="1"/>
</dbReference>
<evidence type="ECO:0000313" key="3">
    <source>
        <dbReference type="Proteomes" id="UP000094501"/>
    </source>
</evidence>
<evidence type="ECO:0008006" key="4">
    <source>
        <dbReference type="Google" id="ProtNLM"/>
    </source>
</evidence>
<proteinExistence type="predicted"/>
<gene>
    <name evidence="2" type="ORF">AUC68_05385</name>
</gene>
<organism evidence="2 3">
    <name type="scientific">Methyloceanibacter methanicus</name>
    <dbReference type="NCBI Taxonomy" id="1774968"/>
    <lineage>
        <taxon>Bacteria</taxon>
        <taxon>Pseudomonadati</taxon>
        <taxon>Pseudomonadota</taxon>
        <taxon>Alphaproteobacteria</taxon>
        <taxon>Hyphomicrobiales</taxon>
        <taxon>Hyphomicrobiaceae</taxon>
        <taxon>Methyloceanibacter</taxon>
    </lineage>
</organism>
<accession>A0A1E3W0X3</accession>
<keyword evidence="1" id="KW-0677">Repeat</keyword>
<keyword evidence="3" id="KW-1185">Reference proteome</keyword>
<dbReference type="Gene3D" id="2.120.10.30">
    <property type="entry name" value="TolB, C-terminal domain"/>
    <property type="match status" value="2"/>
</dbReference>
<evidence type="ECO:0000313" key="2">
    <source>
        <dbReference type="EMBL" id="ODR99403.1"/>
    </source>
</evidence>
<dbReference type="PANTHER" id="PTHR24104">
    <property type="entry name" value="E3 UBIQUITIN-PROTEIN LIGASE NHLRC1-RELATED"/>
    <property type="match status" value="1"/>
</dbReference>
<dbReference type="OrthoDB" id="9811352at2"/>
<sequence length="397" mass="41392">MRVTLAPAHTKTRPADDGVARRLLAGDGPHVVLGGDMGPAGLATPIRPSPTTLFGPRGACLAGPAGPLFVCDTGHHRIVVWNEVPDGDTTPADLVIGQKDFACEGRNGKGAPGPATLNVPTGIAAAGGVLAVADAWNHRVLIWHRYPTVSNQPADVVLGQADFTGTSANRGSDAPAADTLFWCYGVAIADGRLLVADTGNRRVLVWDGIPTENGTPADLVLGQRDFTTRDENAGDAPGALGMRWPHGMAMAGGALFVADAGDNRVMAWNAMPSSNGQRCDYVLGQSGFAGLDHNRAHYFPTAATVNMPYGVATLGNRLVVADTANSRLLGFEIGDLAMGSAATRLSGQHGFADKGDNRWGVVTRDSLCWPYNVSAMSDTLTIADSGNNRVLLWKGAP</sequence>